<feature type="compositionally biased region" description="Polar residues" evidence="1">
    <location>
        <begin position="266"/>
        <end position="275"/>
    </location>
</feature>
<dbReference type="Gene3D" id="3.40.50.720">
    <property type="entry name" value="NAD(P)-binding Rossmann-like Domain"/>
    <property type="match status" value="1"/>
</dbReference>
<dbReference type="InterPro" id="IPR036291">
    <property type="entry name" value="NAD(P)-bd_dom_sf"/>
</dbReference>
<sequence>MSTASQRVSEIGRVLVVGAGRMGSAIAGALRAAGVDVLGPEGRGSTGEGADVVLLAVPDSAIASAASLIPPGRLVGHLSGATELAPLSPHESFSLHPLTTVAGAGHDFSGGYAAVDGGTKRALSVARQLAGALSMTAFQVRDVDRTAYHAAASIASNFLVTLEGFAEQLAASAGVDREALLPLVRAAVENWAERGAKGALTGPIVRGDEATVERQRAAVAERLPEQVGLFDALAAATRELAARSKSASDSLVQGHDSEPDIGVDQAQDTANGGTA</sequence>
<evidence type="ECO:0000313" key="4">
    <source>
        <dbReference type="Proteomes" id="UP000515934"/>
    </source>
</evidence>
<dbReference type="KEGG" id="ldn:H9L06_05815"/>
<accession>A0A7G9S1Y3</accession>
<dbReference type="PANTHER" id="PTHR40459:SF1">
    <property type="entry name" value="CONSERVED HYPOTHETICAL ALANINE AND LEUCINE RICH PROTEIN"/>
    <property type="match status" value="1"/>
</dbReference>
<dbReference type="SUPFAM" id="SSF51735">
    <property type="entry name" value="NAD(P)-binding Rossmann-fold domains"/>
    <property type="match status" value="1"/>
</dbReference>
<protein>
    <submittedName>
        <fullName evidence="3">DUF2520 domain-containing protein</fullName>
    </submittedName>
</protein>
<dbReference type="Gene3D" id="1.10.1040.20">
    <property type="entry name" value="ProC-like, C-terminal domain"/>
    <property type="match status" value="1"/>
</dbReference>
<evidence type="ECO:0000259" key="2">
    <source>
        <dbReference type="Pfam" id="PF10728"/>
    </source>
</evidence>
<dbReference type="RefSeq" id="WP_187554329.1">
    <property type="nucleotide sequence ID" value="NZ_CP060716.1"/>
</dbReference>
<reference evidence="3 4" key="1">
    <citation type="submission" date="2020-08" db="EMBL/GenBank/DDBJ databases">
        <title>Genome sequence of Leucobacter denitrificans KACC 14055T.</title>
        <authorList>
            <person name="Hyun D.-W."/>
            <person name="Bae J.-W."/>
        </authorList>
    </citation>
    <scope>NUCLEOTIDE SEQUENCE [LARGE SCALE GENOMIC DNA]</scope>
    <source>
        <strain evidence="3 4">KACC 14055</strain>
    </source>
</reference>
<feature type="domain" description="DUF2520" evidence="2">
    <location>
        <begin position="113"/>
        <end position="236"/>
    </location>
</feature>
<dbReference type="EMBL" id="CP060716">
    <property type="protein sequence ID" value="QNN61858.1"/>
    <property type="molecule type" value="Genomic_DNA"/>
</dbReference>
<evidence type="ECO:0000313" key="3">
    <source>
        <dbReference type="EMBL" id="QNN61858.1"/>
    </source>
</evidence>
<dbReference type="InterPro" id="IPR037108">
    <property type="entry name" value="TM1727-like_C_sf"/>
</dbReference>
<dbReference type="PANTHER" id="PTHR40459">
    <property type="entry name" value="CONSERVED HYPOTHETICAL ALANINE AND LEUCINE RICH PROTEIN"/>
    <property type="match status" value="1"/>
</dbReference>
<name>A0A7G9S1Y3_9MICO</name>
<dbReference type="InterPro" id="IPR008927">
    <property type="entry name" value="6-PGluconate_DH-like_C_sf"/>
</dbReference>
<gene>
    <name evidence="3" type="ORF">H9L06_05815</name>
</gene>
<keyword evidence="4" id="KW-1185">Reference proteome</keyword>
<dbReference type="Proteomes" id="UP000515934">
    <property type="component" value="Chromosome"/>
</dbReference>
<dbReference type="InterPro" id="IPR018931">
    <property type="entry name" value="DUF2520"/>
</dbReference>
<dbReference type="SUPFAM" id="SSF48179">
    <property type="entry name" value="6-phosphogluconate dehydrogenase C-terminal domain-like"/>
    <property type="match status" value="1"/>
</dbReference>
<dbReference type="Pfam" id="PF10728">
    <property type="entry name" value="DUF2520"/>
    <property type="match status" value="1"/>
</dbReference>
<dbReference type="AlphaFoldDB" id="A0A7G9S1Y3"/>
<feature type="region of interest" description="Disordered" evidence="1">
    <location>
        <begin position="245"/>
        <end position="275"/>
    </location>
</feature>
<evidence type="ECO:0000256" key="1">
    <source>
        <dbReference type="SAM" id="MobiDB-lite"/>
    </source>
</evidence>
<proteinExistence type="predicted"/>
<organism evidence="3 4">
    <name type="scientific">Leucobacter denitrificans</name>
    <dbReference type="NCBI Taxonomy" id="683042"/>
    <lineage>
        <taxon>Bacteria</taxon>
        <taxon>Bacillati</taxon>
        <taxon>Actinomycetota</taxon>
        <taxon>Actinomycetes</taxon>
        <taxon>Micrococcales</taxon>
        <taxon>Microbacteriaceae</taxon>
        <taxon>Leucobacter</taxon>
    </lineage>
</organism>